<dbReference type="InterPro" id="IPR036116">
    <property type="entry name" value="FN3_sf"/>
</dbReference>
<dbReference type="SUPFAM" id="SSF48726">
    <property type="entry name" value="Immunoglobulin"/>
    <property type="match status" value="1"/>
</dbReference>
<feature type="region of interest" description="Disordered" evidence="3">
    <location>
        <begin position="332"/>
        <end position="363"/>
    </location>
</feature>
<feature type="region of interest" description="Disordered" evidence="3">
    <location>
        <begin position="32"/>
        <end position="59"/>
    </location>
</feature>
<keyword evidence="1" id="KW-0378">Hydrolase</keyword>
<sequence>MRLLSWLWWLFPFYLLLRQQTDALMFGYSDGSAPRHHRRRHSHLHRRADAEEGANRSADRSIDRFFADDPIVDQPSTGPKSAQQLGVPICESNEQCTHGGACLPSTDGNRYCLCSPSCPPNVPVQCMTGRRDAQGQCLTMGADYRKKYDIQEPTCHKDLCVCPPSFEPQKVIRQEQQGFSVLLPMKCDKRELKVLGVASPSDSVYKGTDADLYCCINMDPRGVVASDGVDFVQNGTIIREPTSTPYEQMDDPSNDPSALAFQPFKCWGLHIKNVQFSDSGQYVCQVKSIYDTKMSANATIPFVVKGKPWLVRDTSTPTVAAVVVAGQKSLSAGRQSTMGRQSDGQQSPLDHQSAPGQQPTAAHQPAVVVEGLKVHLSAFNDDKHRAKTTGSEQQRQTLRDTQTASVAATNSSNTPPGPPSLVDIRRFHMGDKVDCEFEWKPPKTPNGRIIKYLATLRGDVRYVAPGGALAGPDYPSADTRGCANYKSDDADAFIPSSIANDFFSCRYTFLKPNRNYTATIIAQNGAGESQKVAFSKQCITDYGQPDRIEKPVTAPTKNSTAFPLKFGAEPEQTNGPIACYYLAVVPMMANASISQLPSPGALAFDTFAKTLDNNKNFAMNSGRYFAYIAESYSELPKETVVGDGNSSAGVEPCNTWYLSRNKPEDPALKPGMKYTGFLIVRVDRDVTLMQELRTDGFFARKRRRRQTHISSDPAYGFSEYFDAVYLLPIEAIDGFQGETTSWGAFVLLLLGMLVILLLVASGLMYFLHTRGVIKDFCPRKKPGHVPMTKHTGFQPINVDDLPNEYIIRHRDSDFLFTTEFDALPHYNNFDTTASERRENTRKNRYNDIKAFDITRVKLKGDAGDDYINANFIQGYKGKKTFIAAQGPLDQTVGDFWRMIWEHKVQIVVMVSNLFEKYRVQCSKYWPDEEAVTYENMEVRPVEATYYADYAVRVFELRRPSGVANGNGSLDHHGSAQQQQRQSHIYDSVAGAMATDRTSSRLSAETEFGGRTPDVRTVVQYHYTGWNDYRAPECTTGLLRFLCKLRRLEEFNDSPVVVHCSAGVGRTGTFIAIDGVLDQCIEEGKADVFGFVSTLRRQRNFMVQSLEQYVFVYKALAEWYLFGDTDIEVEKIHEHVARLKDPVVTYKLNGSASSSPGLNHVSTVVKSPRSSRSSASSRSLTTGLEAEFKKLDRSLENGRTSEFAKKDENIMKNRFENVVPFDRNRVILGPMVGHADASYINASVVKGYFYPYILAQDPVNSLTCFDFWRMVSEQNSTSIVMLSCED</sequence>
<dbReference type="InterPro" id="IPR013783">
    <property type="entry name" value="Ig-like_fold"/>
</dbReference>
<organism evidence="9 10">
    <name type="scientific">Plectus sambesii</name>
    <dbReference type="NCBI Taxonomy" id="2011161"/>
    <lineage>
        <taxon>Eukaryota</taxon>
        <taxon>Metazoa</taxon>
        <taxon>Ecdysozoa</taxon>
        <taxon>Nematoda</taxon>
        <taxon>Chromadorea</taxon>
        <taxon>Plectida</taxon>
        <taxon>Plectina</taxon>
        <taxon>Plectoidea</taxon>
        <taxon>Plectidae</taxon>
        <taxon>Plectus</taxon>
    </lineage>
</organism>
<dbReference type="SUPFAM" id="SSF49265">
    <property type="entry name" value="Fibronectin type III"/>
    <property type="match status" value="1"/>
</dbReference>
<evidence type="ECO:0000259" key="6">
    <source>
        <dbReference type="PROSITE" id="PS50055"/>
    </source>
</evidence>
<dbReference type="SMART" id="SM00194">
    <property type="entry name" value="PTPc"/>
    <property type="match status" value="1"/>
</dbReference>
<feature type="domain" description="Tyrosine-protein phosphatase" evidence="6">
    <location>
        <begin position="1183"/>
        <end position="1285"/>
    </location>
</feature>
<dbReference type="GO" id="GO:0004725">
    <property type="term" value="F:protein tyrosine phosphatase activity"/>
    <property type="evidence" value="ECO:0007669"/>
    <property type="project" value="UniProtKB-EC"/>
</dbReference>
<feature type="domain" description="Tyrosine specific protein phosphatases" evidence="7">
    <location>
        <begin position="1038"/>
        <end position="1109"/>
    </location>
</feature>
<feature type="domain" description="Tyrosine-protein phosphatase" evidence="6">
    <location>
        <begin position="816"/>
        <end position="1118"/>
    </location>
</feature>
<evidence type="ECO:0000256" key="1">
    <source>
        <dbReference type="ARBA" id="ARBA00022912"/>
    </source>
</evidence>
<dbReference type="PROSITE" id="PS50056">
    <property type="entry name" value="TYR_PHOSPHATASE_2"/>
    <property type="match status" value="1"/>
</dbReference>
<dbReference type="PROSITE" id="PS50835">
    <property type="entry name" value="IG_LIKE"/>
    <property type="match status" value="1"/>
</dbReference>
<dbReference type="InterPro" id="IPR016130">
    <property type="entry name" value="Tyr_Pase_AS"/>
</dbReference>
<feature type="transmembrane region" description="Helical" evidence="4">
    <location>
        <begin position="742"/>
        <end position="767"/>
    </location>
</feature>
<dbReference type="CDD" id="cd00096">
    <property type="entry name" value="Ig"/>
    <property type="match status" value="1"/>
</dbReference>
<protein>
    <submittedName>
        <fullName evidence="10">Protein-tyrosine-phosphatase</fullName>
    </submittedName>
</protein>
<feature type="compositionally biased region" description="Basic and acidic residues" evidence="3">
    <location>
        <begin position="47"/>
        <end position="59"/>
    </location>
</feature>
<keyword evidence="9" id="KW-1185">Reference proteome</keyword>
<dbReference type="InterPro" id="IPR050348">
    <property type="entry name" value="Protein-Tyr_Phosphatase"/>
</dbReference>
<dbReference type="Gene3D" id="3.90.190.10">
    <property type="entry name" value="Protein tyrosine phosphatase superfamily"/>
    <property type="match status" value="2"/>
</dbReference>
<evidence type="ECO:0000313" key="9">
    <source>
        <dbReference type="Proteomes" id="UP000887566"/>
    </source>
</evidence>
<keyword evidence="1" id="KW-0904">Protein phosphatase</keyword>
<dbReference type="InterPro" id="IPR029021">
    <property type="entry name" value="Prot-tyrosine_phosphatase-like"/>
</dbReference>
<dbReference type="PROSITE" id="PS50055">
    <property type="entry name" value="TYR_PHOSPHATASE_PTP"/>
    <property type="match status" value="2"/>
</dbReference>
<evidence type="ECO:0000256" key="3">
    <source>
        <dbReference type="SAM" id="MobiDB-lite"/>
    </source>
</evidence>
<dbReference type="InterPro" id="IPR003595">
    <property type="entry name" value="Tyr_Pase_cat"/>
</dbReference>
<keyword evidence="5" id="KW-0732">Signal</keyword>
<dbReference type="InterPro" id="IPR003599">
    <property type="entry name" value="Ig_sub"/>
</dbReference>
<evidence type="ECO:0000256" key="5">
    <source>
        <dbReference type="SAM" id="SignalP"/>
    </source>
</evidence>
<comment type="catalytic activity">
    <reaction evidence="2">
        <text>O-phospho-L-tyrosyl-[protein] + H2O = L-tyrosyl-[protein] + phosphate</text>
        <dbReference type="Rhea" id="RHEA:10684"/>
        <dbReference type="Rhea" id="RHEA-COMP:10136"/>
        <dbReference type="Rhea" id="RHEA-COMP:20101"/>
        <dbReference type="ChEBI" id="CHEBI:15377"/>
        <dbReference type="ChEBI" id="CHEBI:43474"/>
        <dbReference type="ChEBI" id="CHEBI:46858"/>
        <dbReference type="ChEBI" id="CHEBI:61978"/>
        <dbReference type="EC" id="3.1.3.48"/>
    </reaction>
</comment>
<dbReference type="InterPro" id="IPR007110">
    <property type="entry name" value="Ig-like_dom"/>
</dbReference>
<feature type="compositionally biased region" description="Polar residues" evidence="3">
    <location>
        <begin position="388"/>
        <end position="408"/>
    </location>
</feature>
<dbReference type="Proteomes" id="UP000887566">
    <property type="component" value="Unplaced"/>
</dbReference>
<dbReference type="Gene3D" id="2.60.40.10">
    <property type="entry name" value="Immunoglobulins"/>
    <property type="match status" value="2"/>
</dbReference>
<dbReference type="WBParaSite" id="PSAMB.scaffold58size91357.g1229.t1">
    <property type="protein sequence ID" value="PSAMB.scaffold58size91357.g1229.t1"/>
    <property type="gene ID" value="PSAMB.scaffold58size91357.g1229"/>
</dbReference>
<feature type="compositionally biased region" description="Low complexity" evidence="3">
    <location>
        <begin position="1160"/>
        <end position="1177"/>
    </location>
</feature>
<reference evidence="10" key="1">
    <citation type="submission" date="2022-11" db="UniProtKB">
        <authorList>
            <consortium name="WormBaseParasite"/>
        </authorList>
    </citation>
    <scope>IDENTIFICATION</scope>
</reference>
<dbReference type="PROSITE" id="PS00383">
    <property type="entry name" value="TYR_PHOSPHATASE_1"/>
    <property type="match status" value="1"/>
</dbReference>
<accession>A0A914WZR3</accession>
<evidence type="ECO:0000256" key="4">
    <source>
        <dbReference type="SAM" id="Phobius"/>
    </source>
</evidence>
<dbReference type="InterPro" id="IPR000242">
    <property type="entry name" value="PTP_cat"/>
</dbReference>
<feature type="domain" description="Ig-like" evidence="8">
    <location>
        <begin position="168"/>
        <end position="301"/>
    </location>
</feature>
<feature type="signal peptide" evidence="5">
    <location>
        <begin position="1"/>
        <end position="23"/>
    </location>
</feature>
<feature type="region of interest" description="Disordered" evidence="3">
    <location>
        <begin position="1150"/>
        <end position="1177"/>
    </location>
</feature>
<dbReference type="PANTHER" id="PTHR19134">
    <property type="entry name" value="RECEPTOR-TYPE TYROSINE-PROTEIN PHOSPHATASE"/>
    <property type="match status" value="1"/>
</dbReference>
<dbReference type="SMART" id="SM00404">
    <property type="entry name" value="PTPc_motif"/>
    <property type="match status" value="1"/>
</dbReference>
<evidence type="ECO:0000259" key="7">
    <source>
        <dbReference type="PROSITE" id="PS50056"/>
    </source>
</evidence>
<proteinExistence type="predicted"/>
<feature type="compositionally biased region" description="Polar residues" evidence="3">
    <location>
        <begin position="332"/>
        <end position="361"/>
    </location>
</feature>
<dbReference type="PANTHER" id="PTHR19134:SF495">
    <property type="entry name" value="TYROSINE-PROTEIN PHOSPHATASE 69D"/>
    <property type="match status" value="1"/>
</dbReference>
<dbReference type="InterPro" id="IPR036179">
    <property type="entry name" value="Ig-like_dom_sf"/>
</dbReference>
<evidence type="ECO:0000256" key="2">
    <source>
        <dbReference type="ARBA" id="ARBA00051722"/>
    </source>
</evidence>
<dbReference type="PRINTS" id="PR00700">
    <property type="entry name" value="PRTYPHPHTASE"/>
</dbReference>
<keyword evidence="4" id="KW-0472">Membrane</keyword>
<evidence type="ECO:0000313" key="10">
    <source>
        <dbReference type="WBParaSite" id="PSAMB.scaffold58size91357.g1229.t1"/>
    </source>
</evidence>
<dbReference type="CDD" id="cd00047">
    <property type="entry name" value="PTPc"/>
    <property type="match status" value="1"/>
</dbReference>
<evidence type="ECO:0000259" key="8">
    <source>
        <dbReference type="PROSITE" id="PS50835"/>
    </source>
</evidence>
<dbReference type="InterPro" id="IPR000387">
    <property type="entry name" value="Tyr_Pase_dom"/>
</dbReference>
<dbReference type="SUPFAM" id="SSF52799">
    <property type="entry name" value="(Phosphotyrosine protein) phosphatases II"/>
    <property type="match status" value="2"/>
</dbReference>
<name>A0A914WZR3_9BILA</name>
<keyword evidence="4" id="KW-1133">Transmembrane helix</keyword>
<keyword evidence="4" id="KW-0812">Transmembrane</keyword>
<dbReference type="SMART" id="SM00409">
    <property type="entry name" value="IG"/>
    <property type="match status" value="1"/>
</dbReference>
<feature type="compositionally biased region" description="Basic residues" evidence="3">
    <location>
        <begin position="34"/>
        <end position="46"/>
    </location>
</feature>
<feature type="chain" id="PRO_5037310120" evidence="5">
    <location>
        <begin position="24"/>
        <end position="1285"/>
    </location>
</feature>
<feature type="region of interest" description="Disordered" evidence="3">
    <location>
        <begin position="379"/>
        <end position="421"/>
    </location>
</feature>
<dbReference type="Pfam" id="PF00102">
    <property type="entry name" value="Y_phosphatase"/>
    <property type="match status" value="3"/>
</dbReference>